<dbReference type="CDD" id="cd01297">
    <property type="entry name" value="D-aminoacylase"/>
    <property type="match status" value="1"/>
</dbReference>
<keyword evidence="2" id="KW-0378">Hydrolase</keyword>
<feature type="domain" description="Amidohydrolase 3" evidence="1">
    <location>
        <begin position="55"/>
        <end position="463"/>
    </location>
</feature>
<dbReference type="OrthoDB" id="9766983at2"/>
<dbReference type="InterPro" id="IPR050378">
    <property type="entry name" value="Metallo-dep_Hydrolases_sf"/>
</dbReference>
<reference evidence="2 3" key="1">
    <citation type="submission" date="2017-03" db="EMBL/GenBank/DDBJ databases">
        <authorList>
            <person name="Afonso C.L."/>
            <person name="Miller P.J."/>
            <person name="Scott M.A."/>
            <person name="Spackman E."/>
            <person name="Goraichik I."/>
            <person name="Dimitrov K.M."/>
            <person name="Suarez D.L."/>
            <person name="Swayne D.E."/>
        </authorList>
    </citation>
    <scope>NUCLEOTIDE SEQUENCE [LARGE SCALE GENOMIC DNA]</scope>
    <source>
        <strain evidence="2 3">CECT 7691</strain>
    </source>
</reference>
<dbReference type="EMBL" id="FWFR01000011">
    <property type="protein sequence ID" value="SLN77847.1"/>
    <property type="molecule type" value="Genomic_DNA"/>
</dbReference>
<dbReference type="Gene3D" id="3.30.1490.130">
    <property type="entry name" value="D-aminoacylase. Domain 3"/>
    <property type="match status" value="1"/>
</dbReference>
<keyword evidence="3" id="KW-1185">Reference proteome</keyword>
<dbReference type="Pfam" id="PF07969">
    <property type="entry name" value="Amidohydro_3"/>
    <property type="match status" value="1"/>
</dbReference>
<dbReference type="Proteomes" id="UP000193200">
    <property type="component" value="Unassembled WGS sequence"/>
</dbReference>
<name>A0A1Y5U5Z2_9PROT</name>
<protein>
    <submittedName>
        <fullName evidence="2">D-aminoacylase</fullName>
        <ecNumber evidence="2">3.5.1.81</ecNumber>
    </submittedName>
</protein>
<dbReference type="SUPFAM" id="SSF51338">
    <property type="entry name" value="Composite domain of metallo-dependent hydrolases"/>
    <property type="match status" value="1"/>
</dbReference>
<accession>A0A1Y5U5Z2</accession>
<evidence type="ECO:0000259" key="1">
    <source>
        <dbReference type="Pfam" id="PF07969"/>
    </source>
</evidence>
<dbReference type="InterPro" id="IPR011059">
    <property type="entry name" value="Metal-dep_hydrolase_composite"/>
</dbReference>
<dbReference type="Gene3D" id="2.30.40.10">
    <property type="entry name" value="Urease, subunit C, domain 1"/>
    <property type="match status" value="1"/>
</dbReference>
<dbReference type="PANTHER" id="PTHR11647">
    <property type="entry name" value="HYDRANTOINASE/DIHYDROPYRIMIDINASE FAMILY MEMBER"/>
    <property type="match status" value="1"/>
</dbReference>
<organism evidence="2 3">
    <name type="scientific">Oceanibacterium hippocampi</name>
    <dbReference type="NCBI Taxonomy" id="745714"/>
    <lineage>
        <taxon>Bacteria</taxon>
        <taxon>Pseudomonadati</taxon>
        <taxon>Pseudomonadota</taxon>
        <taxon>Alphaproteobacteria</taxon>
        <taxon>Sneathiellales</taxon>
        <taxon>Sneathiellaceae</taxon>
        <taxon>Oceanibacterium</taxon>
    </lineage>
</organism>
<evidence type="ECO:0000313" key="3">
    <source>
        <dbReference type="Proteomes" id="UP000193200"/>
    </source>
</evidence>
<dbReference type="AlphaFoldDB" id="A0A1Y5U5Z2"/>
<dbReference type="PANTHER" id="PTHR11647:SF1">
    <property type="entry name" value="COLLAPSIN RESPONSE MEDIATOR PROTEIN"/>
    <property type="match status" value="1"/>
</dbReference>
<dbReference type="EC" id="3.5.1.81" evidence="2"/>
<dbReference type="InParanoid" id="A0A1Y5U5Z2"/>
<dbReference type="InterPro" id="IPR032466">
    <property type="entry name" value="Metal_Hydrolase"/>
</dbReference>
<dbReference type="InterPro" id="IPR023100">
    <property type="entry name" value="D-aminoacylase_insert_dom_sf"/>
</dbReference>
<dbReference type="RefSeq" id="WP_085885891.1">
    <property type="nucleotide sequence ID" value="NZ_FWFR01000011.1"/>
</dbReference>
<dbReference type="GO" id="GO:0047420">
    <property type="term" value="F:N-acyl-D-amino-acid deacylase activity"/>
    <property type="evidence" value="ECO:0007669"/>
    <property type="project" value="UniProtKB-EC"/>
</dbReference>
<gene>
    <name evidence="2" type="primary">dan_2</name>
    <name evidence="2" type="ORF">OCH7691_04567</name>
</gene>
<dbReference type="InterPro" id="IPR013108">
    <property type="entry name" value="Amidohydro_3"/>
</dbReference>
<dbReference type="Gene3D" id="3.20.20.140">
    <property type="entry name" value="Metal-dependent hydrolases"/>
    <property type="match status" value="1"/>
</dbReference>
<dbReference type="SUPFAM" id="SSF51556">
    <property type="entry name" value="Metallo-dependent hydrolases"/>
    <property type="match status" value="1"/>
</dbReference>
<evidence type="ECO:0000313" key="2">
    <source>
        <dbReference type="EMBL" id="SLN77847.1"/>
    </source>
</evidence>
<sequence length="485" mass="53147">MTGHERSYDLLFRDVDIIDGTGGKIRRGDVGVIDDRIVAIGDLSTTGARREITGNGLALAPGFIDVHTHDDALALNGNPMEPKLTQGVTTVIVGNCGISLSPLKPGSPLPPPLNIIGDSDDYRFPTFRKYVEALETRPPALNVAPMVGHSTLRVAVMDRLDRPATSSEIAAMEILLQEALDSGAIGLSTGLYYPPAREAPPGEVLALLMRLAPSGAVYTTHMRNEDDFLEESLRESFETAKAANVPLIISHHKCMGRRNHGLSHRTLKMFDEVRKTQEVGLDAYPYTAGSSALLPEMVEQCERVLITWSTPHPEHNGRDLAQVAKEWDCSITDAIDRLLPAGAVYFHMAEDDVRRIVSYPHTMIGSDGLPRGARPHPRLWGTFPRVLGRYARDLKLMSIERAVHKMTALAAETFRLSDRGRIAEGHFADLVLFDPKSVIDTATYEAPETRAAGIRMVVVNGTVLLEDGKIHKLRPGKVIRRAATT</sequence>
<proteinExistence type="predicted"/>